<evidence type="ECO:0000313" key="2">
    <source>
        <dbReference type="EMBL" id="CAK0842408.1"/>
    </source>
</evidence>
<feature type="region of interest" description="Disordered" evidence="1">
    <location>
        <begin position="302"/>
        <end position="321"/>
    </location>
</feature>
<feature type="region of interest" description="Disordered" evidence="1">
    <location>
        <begin position="1"/>
        <end position="27"/>
    </location>
</feature>
<comment type="caution">
    <text evidence="2">The sequence shown here is derived from an EMBL/GenBank/DDBJ whole genome shotgun (WGS) entry which is preliminary data.</text>
</comment>
<sequence>SEGEIEREGERTIDVERNPRPASASAEAFVGASFEDPADAYRRLFDDQGEALKEAEEFEPRIEWTKATLSRYCGREWLQQLLNTLNDERGRCADAAGGGSGAWLYLFPRLASQAEVVDFKEITDAAQAGQARLARWHHGQAWLDLRRLLGDGAGAPEFEFRAFLSQVGRQPTGINEAGDLAAAPFGACHAYIKGSVRLDRPLAQLMPRGIPPLPEAAGEPFIPPPPQKPPPPTASEEMVLETRKMVGRLAVEFARMACDGGLEEGQATGPGDEVGPHSLLGRQATQRWMLLDWLNGRLLQGAGGRAPPGHRAPGAVGGEGRTRLRDQWQQERRLVFQHPRSHPWCTCSAASTTRCVPRSRRGTGRKVVAKPAAHGRGGRLRPQVWEAGRPRGAPGAQDSTLQRLIFEAELLGDWDRATALFQDRLALGRNVEKGETWFEYARFLMRCGQRQLEAEKALRYAVSLRPVSEGPSLPEATFLAMLLQNHDQPSALGSSQ</sequence>
<feature type="non-terminal residue" evidence="2">
    <location>
        <position position="496"/>
    </location>
</feature>
<reference evidence="2" key="1">
    <citation type="submission" date="2023-10" db="EMBL/GenBank/DDBJ databases">
        <authorList>
            <person name="Chen Y."/>
            <person name="Shah S."/>
            <person name="Dougan E. K."/>
            <person name="Thang M."/>
            <person name="Chan C."/>
        </authorList>
    </citation>
    <scope>NUCLEOTIDE SEQUENCE [LARGE SCALE GENOMIC DNA]</scope>
</reference>
<accession>A0ABN9TBD4</accession>
<proteinExistence type="predicted"/>
<feature type="region of interest" description="Disordered" evidence="1">
    <location>
        <begin position="358"/>
        <end position="379"/>
    </location>
</feature>
<evidence type="ECO:0000313" key="3">
    <source>
        <dbReference type="Proteomes" id="UP001189429"/>
    </source>
</evidence>
<feature type="compositionally biased region" description="Pro residues" evidence="1">
    <location>
        <begin position="221"/>
        <end position="233"/>
    </location>
</feature>
<evidence type="ECO:0008006" key="4">
    <source>
        <dbReference type="Google" id="ProtNLM"/>
    </source>
</evidence>
<name>A0ABN9TBD4_9DINO</name>
<organism evidence="2 3">
    <name type="scientific">Prorocentrum cordatum</name>
    <dbReference type="NCBI Taxonomy" id="2364126"/>
    <lineage>
        <taxon>Eukaryota</taxon>
        <taxon>Sar</taxon>
        <taxon>Alveolata</taxon>
        <taxon>Dinophyceae</taxon>
        <taxon>Prorocentrales</taxon>
        <taxon>Prorocentraceae</taxon>
        <taxon>Prorocentrum</taxon>
    </lineage>
</organism>
<feature type="compositionally biased region" description="Basic and acidic residues" evidence="1">
    <location>
        <begin position="1"/>
        <end position="19"/>
    </location>
</feature>
<dbReference type="EMBL" id="CAUYUJ010014520">
    <property type="protein sequence ID" value="CAK0842408.1"/>
    <property type="molecule type" value="Genomic_DNA"/>
</dbReference>
<feature type="compositionally biased region" description="Basic residues" evidence="1">
    <location>
        <begin position="358"/>
        <end position="368"/>
    </location>
</feature>
<gene>
    <name evidence="2" type="ORF">PCOR1329_LOCUS37272</name>
</gene>
<evidence type="ECO:0000256" key="1">
    <source>
        <dbReference type="SAM" id="MobiDB-lite"/>
    </source>
</evidence>
<dbReference type="Proteomes" id="UP001189429">
    <property type="component" value="Unassembled WGS sequence"/>
</dbReference>
<protein>
    <recommendedName>
        <fullName evidence="4">Fanconi-associated nuclease</fullName>
    </recommendedName>
</protein>
<feature type="region of interest" description="Disordered" evidence="1">
    <location>
        <begin position="214"/>
        <end position="234"/>
    </location>
</feature>
<feature type="non-terminal residue" evidence="2">
    <location>
        <position position="1"/>
    </location>
</feature>
<keyword evidence="3" id="KW-1185">Reference proteome</keyword>